<name>A0A7K1U772_9BACT</name>
<dbReference type="RefSeq" id="WP_157307656.1">
    <property type="nucleotide sequence ID" value="NZ_WRXN01000008.1"/>
</dbReference>
<evidence type="ECO:0000313" key="2">
    <source>
        <dbReference type="Proteomes" id="UP000461730"/>
    </source>
</evidence>
<keyword evidence="2" id="KW-1185">Reference proteome</keyword>
<comment type="caution">
    <text evidence="1">The sequence shown here is derived from an EMBL/GenBank/DDBJ whole genome shotgun (WGS) entry which is preliminary data.</text>
</comment>
<evidence type="ECO:0000313" key="1">
    <source>
        <dbReference type="EMBL" id="MVT10208.1"/>
    </source>
</evidence>
<organism evidence="1 2">
    <name type="scientific">Chitinophaga tropicalis</name>
    <dbReference type="NCBI Taxonomy" id="2683588"/>
    <lineage>
        <taxon>Bacteria</taxon>
        <taxon>Pseudomonadati</taxon>
        <taxon>Bacteroidota</taxon>
        <taxon>Chitinophagia</taxon>
        <taxon>Chitinophagales</taxon>
        <taxon>Chitinophagaceae</taxon>
        <taxon>Chitinophaga</taxon>
    </lineage>
</organism>
<protein>
    <submittedName>
        <fullName evidence="1">Uncharacterized protein</fullName>
    </submittedName>
</protein>
<dbReference type="EMBL" id="WRXN01000008">
    <property type="protein sequence ID" value="MVT10208.1"/>
    <property type="molecule type" value="Genomic_DNA"/>
</dbReference>
<gene>
    <name evidence="1" type="ORF">GO493_18195</name>
</gene>
<accession>A0A7K1U772</accession>
<dbReference type="AlphaFoldDB" id="A0A7K1U772"/>
<reference evidence="1 2" key="1">
    <citation type="submission" date="2019-12" db="EMBL/GenBank/DDBJ databases">
        <title>Chitinophaga sp. strain ysch24 (GDMCC 1.1355), whole genome shotgun sequence.</title>
        <authorList>
            <person name="Zhang X."/>
        </authorList>
    </citation>
    <scope>NUCLEOTIDE SEQUENCE [LARGE SCALE GENOMIC DNA]</scope>
    <source>
        <strain evidence="2">ysch24</strain>
    </source>
</reference>
<dbReference type="Proteomes" id="UP000461730">
    <property type="component" value="Unassembled WGS sequence"/>
</dbReference>
<proteinExistence type="predicted"/>
<sequence length="57" mass="6607">MAYKFSKIVKDKNEHVTGQQESSLPDPRKSPFFIKQLEKAKEFMKNNPVPGELLKTK</sequence>